<keyword evidence="2" id="KW-0732">Signal</keyword>
<evidence type="ECO:0000259" key="4">
    <source>
        <dbReference type="Pfam" id="PF25275"/>
    </source>
</evidence>
<dbReference type="Pfam" id="PF25275">
    <property type="entry name" value="Golvesin_C"/>
    <property type="match status" value="1"/>
</dbReference>
<dbReference type="EMBL" id="JAHLEM010000150">
    <property type="protein sequence ID" value="MBU3865352.1"/>
    <property type="molecule type" value="Genomic_DNA"/>
</dbReference>
<feature type="compositionally biased region" description="Basic and acidic residues" evidence="1">
    <location>
        <begin position="36"/>
        <end position="50"/>
    </location>
</feature>
<feature type="compositionally biased region" description="Polar residues" evidence="1">
    <location>
        <begin position="382"/>
        <end position="391"/>
    </location>
</feature>
<feature type="chain" id="PRO_5046111356" description="SGNH hydrolase-type esterase domain-containing protein" evidence="2">
    <location>
        <begin position="20"/>
        <end position="1320"/>
    </location>
</feature>
<reference evidence="5 6" key="1">
    <citation type="submission" date="2021-06" db="EMBL/GenBank/DDBJ databases">
        <authorList>
            <person name="Pan X."/>
        </authorList>
    </citation>
    <scope>NUCLEOTIDE SEQUENCE [LARGE SCALE GENOMIC DNA]</scope>
    <source>
        <strain evidence="5 6">4503</strain>
    </source>
</reference>
<dbReference type="InterPro" id="IPR013830">
    <property type="entry name" value="SGNH_hydro"/>
</dbReference>
<dbReference type="RefSeq" id="WP_216342456.1">
    <property type="nucleotide sequence ID" value="NZ_JAHLEM010000150.1"/>
</dbReference>
<evidence type="ECO:0000256" key="1">
    <source>
        <dbReference type="SAM" id="MobiDB-lite"/>
    </source>
</evidence>
<sequence>MTAALAMGASLLQTQAAWAQGGESGAKAPSDPPRAVSEKNDPASVSPEDRTRILGNGWQKSADRTWTTSGDADGFHILTAEKKDGYAWRTAATLAEPGFDADAWIGNACVTASGRRVVVVYAPRTFTNKAQLMARGGFTAIVDLETGEVSKLGLQASLSYYNPGCGAGETAVLTQSGGEDRAATRLVRVDAVTGKLEKPVEVPGQLTSAVPVSGGGIAAAAAGQVVSIGDRGKLTTLATTSAVPYRLTPDAEGGVVFLDKTAKGTATVKRIAPAQTGSPGARNRASVLAEGPLTKTGITRSATGQVFVTGATRQMSDRLPSSVRRLASASKEAQVSTRAEALVTRTAWADSKNSRNPHPDAASARPVRVALTVLGTGKKPSFSVNPASTSGAHAGEGRQPSPALRAPTGTARHGLRAASPSDPVESESERTCSVPRNDPRNQAMQPKPRQVEWAVDQLIQDNLDNAIHRPANWKNLGMPAYSPGDYFTQSGLVGGGHVPAQVMLGVTMQESNMWQASRMVVPGVTGNPLIGNFYGISYASNGQQPDPWAINWSKADCGYGITQATDRMRLSGKEKPGEGSSLRYEVQRAVALDYTVNLAYGHQILTDKWNDTRLAGLTINNGDAARPENWFFALWAYNSGFHPQSEASKHGGAWGVGWGNNPANPEWDAGRSPFLSSSPRDAAHPQDWPYEEKVLGFAAYSFDALESPGKTVAAFRPAWWTSDGYRQSVKPPEDLFCTVADDSCDPSKINDGAENEPNAGPCKIATGSDDIKFTCWWHKKAQWKDCSTSCGNEIIRFNTSYPEEADGTAYPPNCSVNATDSGNAAPPNTLVIDDTTDGTPSVRPNCPQPKANAGKFTFAFAGDGSGLYPSKMDLHQLGAGFGGHFYLGHTRTPGDKGGKLNVSGTWQLKNAQTGWHRIAVHLPDHGAWAQQAHYVINLGDGTTKDRYINQGRKANNWVSLGVYKLNGRASVTLSTETEDGTGDDDIAFDAVAFQPLPGKPRDIVAALGDSYSSGEGSGNYYTETDADYGKDTWSACRRGKNAWPRKMKLPGQSTSAGELADAWSTNSELGFVACSGAWTTDVARQTSGYLGSNGRVVNLDGQFREAPQIDSGVLDENTTMVTLSIGGNDAGFPQVLKQCALTGCPPEEDIKKKIDAAQSGDPNRNIVGVGPLLELIRAKAPNAKIMVMGYPQLFGSIGLTCVTGVGTTGAQILNRMAVYMQQAEMKTVESLGDKNIVYVNPDRSFDGKRACDDPEGINKLVKAQNGDGDFKCLSTDSGCISRESYHPNKTGTSAYADAMQQAIGSLREANDAPDSRRQRP</sequence>
<dbReference type="CDD" id="cd01823">
    <property type="entry name" value="SEST_like"/>
    <property type="match status" value="1"/>
</dbReference>
<dbReference type="InterPro" id="IPR033803">
    <property type="entry name" value="CBD-like_Golvesin-Xly"/>
</dbReference>
<dbReference type="PANTHER" id="PTHR37981:SF1">
    <property type="entry name" value="SGNH HYDROLASE-TYPE ESTERASE DOMAIN-CONTAINING PROTEIN"/>
    <property type="match status" value="1"/>
</dbReference>
<gene>
    <name evidence="5" type="ORF">KN815_15120</name>
</gene>
<evidence type="ECO:0000259" key="3">
    <source>
        <dbReference type="Pfam" id="PF13472"/>
    </source>
</evidence>
<feature type="signal peptide" evidence="2">
    <location>
        <begin position="1"/>
        <end position="19"/>
    </location>
</feature>
<feature type="domain" description="SGNH hydrolase-type esterase" evidence="3">
    <location>
        <begin position="1006"/>
        <end position="1291"/>
    </location>
</feature>
<evidence type="ECO:0000256" key="2">
    <source>
        <dbReference type="SAM" id="SignalP"/>
    </source>
</evidence>
<evidence type="ECO:0000313" key="5">
    <source>
        <dbReference type="EMBL" id="MBU3865352.1"/>
    </source>
</evidence>
<protein>
    <recommendedName>
        <fullName evidence="7">SGNH hydrolase-type esterase domain-containing protein</fullName>
    </recommendedName>
</protein>
<dbReference type="Proteomes" id="UP000720508">
    <property type="component" value="Unassembled WGS sequence"/>
</dbReference>
<feature type="region of interest" description="Disordered" evidence="1">
    <location>
        <begin position="377"/>
        <end position="449"/>
    </location>
</feature>
<feature type="region of interest" description="Disordered" evidence="1">
    <location>
        <begin position="18"/>
        <end position="50"/>
    </location>
</feature>
<dbReference type="Pfam" id="PF13472">
    <property type="entry name" value="Lipase_GDSL_2"/>
    <property type="match status" value="1"/>
</dbReference>
<dbReference type="PANTHER" id="PTHR37981">
    <property type="entry name" value="LIPASE 2"/>
    <property type="match status" value="1"/>
</dbReference>
<organism evidence="5 6">
    <name type="scientific">Streptomyces niphimycinicus</name>
    <dbReference type="NCBI Taxonomy" id="2842201"/>
    <lineage>
        <taxon>Bacteria</taxon>
        <taxon>Bacillati</taxon>
        <taxon>Actinomycetota</taxon>
        <taxon>Actinomycetes</taxon>
        <taxon>Kitasatosporales</taxon>
        <taxon>Streptomycetaceae</taxon>
        <taxon>Streptomyces</taxon>
    </lineage>
</organism>
<comment type="caution">
    <text evidence="5">The sequence shown here is derived from an EMBL/GenBank/DDBJ whole genome shotgun (WGS) entry which is preliminary data.</text>
</comment>
<evidence type="ECO:0008006" key="7">
    <source>
        <dbReference type="Google" id="ProtNLM"/>
    </source>
</evidence>
<feature type="domain" description="Golvesin/Xly CBD-like" evidence="4">
    <location>
        <begin position="898"/>
        <end position="993"/>
    </location>
</feature>
<keyword evidence="6" id="KW-1185">Reference proteome</keyword>
<accession>A0ABS6CEN8</accession>
<evidence type="ECO:0000313" key="6">
    <source>
        <dbReference type="Proteomes" id="UP000720508"/>
    </source>
</evidence>
<proteinExistence type="predicted"/>
<name>A0ABS6CEN8_9ACTN</name>
<dbReference type="InterPro" id="IPR037460">
    <property type="entry name" value="SEST-like"/>
</dbReference>